<evidence type="ECO:0000313" key="2">
    <source>
        <dbReference type="Proteomes" id="UP000829517"/>
    </source>
</evidence>
<dbReference type="EMBL" id="JAETXX010000007">
    <property type="protein sequence ID" value="MCF8715462.1"/>
    <property type="molecule type" value="Genomic_DNA"/>
</dbReference>
<protein>
    <submittedName>
        <fullName evidence="1">Uncharacterized protein</fullName>
    </submittedName>
</protein>
<reference evidence="1 2" key="1">
    <citation type="submission" date="2021-01" db="EMBL/GenBank/DDBJ databases">
        <title>Genome sequencing of Joostella atrarenae M1-2 (= KCTC 23194).</title>
        <authorList>
            <person name="Zakaria M.R."/>
            <person name="Lam M.Q."/>
            <person name="Chong C.S."/>
        </authorList>
    </citation>
    <scope>NUCLEOTIDE SEQUENCE [LARGE SCALE GENOMIC DNA]</scope>
    <source>
        <strain evidence="1 2">M1-2</strain>
    </source>
</reference>
<name>A0ABS9J4W5_9FLAO</name>
<gene>
    <name evidence="1" type="ORF">JM658_11545</name>
</gene>
<organism evidence="1 2">
    <name type="scientific">Joostella atrarenae</name>
    <dbReference type="NCBI Taxonomy" id="679257"/>
    <lineage>
        <taxon>Bacteria</taxon>
        <taxon>Pseudomonadati</taxon>
        <taxon>Bacteroidota</taxon>
        <taxon>Flavobacteriia</taxon>
        <taxon>Flavobacteriales</taxon>
        <taxon>Flavobacteriaceae</taxon>
        <taxon>Joostella</taxon>
    </lineage>
</organism>
<evidence type="ECO:0000313" key="1">
    <source>
        <dbReference type="EMBL" id="MCF8715462.1"/>
    </source>
</evidence>
<accession>A0ABS9J4W5</accession>
<sequence length="97" mass="10954">MLQKSDLGYGEFHVSKDLTEVNFDENDYVAVVFFAYSAGDLLSLLGVYKRNIPIILCSLDKEVYEKAQGVYGVISVDMTKHKSEMIEYFNSILSVTV</sequence>
<dbReference type="RefSeq" id="WP_236959426.1">
    <property type="nucleotide sequence ID" value="NZ_JAETXX010000007.1"/>
</dbReference>
<dbReference type="Proteomes" id="UP000829517">
    <property type="component" value="Unassembled WGS sequence"/>
</dbReference>
<comment type="caution">
    <text evidence="1">The sequence shown here is derived from an EMBL/GenBank/DDBJ whole genome shotgun (WGS) entry which is preliminary data.</text>
</comment>
<keyword evidence="2" id="KW-1185">Reference proteome</keyword>
<proteinExistence type="predicted"/>